<reference evidence="2 3" key="1">
    <citation type="submission" date="2020-08" db="EMBL/GenBank/DDBJ databases">
        <title>Sequencing the genomes of 1000 actinobacteria strains.</title>
        <authorList>
            <person name="Klenk H.-P."/>
        </authorList>
    </citation>
    <scope>NUCLEOTIDE SEQUENCE [LARGE SCALE GENOMIC DNA]</scope>
    <source>
        <strain evidence="2 3">DSM 43851</strain>
    </source>
</reference>
<proteinExistence type="predicted"/>
<dbReference type="PANTHER" id="PTHR43236:SF2">
    <property type="entry name" value="BLL0069 PROTEIN"/>
    <property type="match status" value="1"/>
</dbReference>
<dbReference type="RefSeq" id="WP_184862260.1">
    <property type="nucleotide sequence ID" value="NZ_BAAAWY010000007.1"/>
</dbReference>
<accession>A0A7W9KHE6</accession>
<evidence type="ECO:0000313" key="3">
    <source>
        <dbReference type="Proteomes" id="UP000585638"/>
    </source>
</evidence>
<sequence length="303" mass="33469">MTGTGLTVRAVEQLTSRRGANGMCDGMSFSEHNTVLYSPTDSRRENFTLLHEYGHILVLQDEEAVNWVADQDEPAIELEKLCDEIAAMLLVPDEVLNTIVGKGPITGQHLLELFKTTEASQIVCAIALARRLTCTGAVVITDRATQKVVHARLVDRPAVYPSSGQGVPSDHPLVRLQPGQQLVRKSFWSTPWGTRNTFYLNAAASPKRTYAVLAELDLWNVDKLHLTGPEHQRTDRPRTTFTCRCGFTGATTGFPCPDCGKPFCPRCGRCDCQRRQSLTGTCKECFAQSPKNDLQDGICSNCR</sequence>
<dbReference type="Pfam" id="PF06114">
    <property type="entry name" value="Peptidase_M78"/>
    <property type="match status" value="1"/>
</dbReference>
<protein>
    <submittedName>
        <fullName evidence="2">Putative RNA-binding Zn-ribbon protein involved in translation (DUF1610 family)</fullName>
    </submittedName>
</protein>
<gene>
    <name evidence="2" type="ORF">BJ998_003055</name>
</gene>
<evidence type="ECO:0000259" key="1">
    <source>
        <dbReference type="Pfam" id="PF06114"/>
    </source>
</evidence>
<dbReference type="AlphaFoldDB" id="A0A7W9KHE6"/>
<dbReference type="Proteomes" id="UP000585638">
    <property type="component" value="Unassembled WGS sequence"/>
</dbReference>
<feature type="domain" description="IrrE N-terminal-like" evidence="1">
    <location>
        <begin position="21"/>
        <end position="102"/>
    </location>
</feature>
<comment type="caution">
    <text evidence="2">The sequence shown here is derived from an EMBL/GenBank/DDBJ whole genome shotgun (WGS) entry which is preliminary data.</text>
</comment>
<dbReference type="InterPro" id="IPR010359">
    <property type="entry name" value="IrrE_HExxH"/>
</dbReference>
<name>A0A7W9KHE6_9PSEU</name>
<evidence type="ECO:0000313" key="2">
    <source>
        <dbReference type="EMBL" id="MBB5891859.1"/>
    </source>
</evidence>
<keyword evidence="3" id="KW-1185">Reference proteome</keyword>
<dbReference type="PANTHER" id="PTHR43236">
    <property type="entry name" value="ANTITOXIN HIGA1"/>
    <property type="match status" value="1"/>
</dbReference>
<dbReference type="EMBL" id="JACHIR010000001">
    <property type="protein sequence ID" value="MBB5891859.1"/>
    <property type="molecule type" value="Genomic_DNA"/>
</dbReference>
<dbReference type="Gene3D" id="1.10.10.2910">
    <property type="match status" value="1"/>
</dbReference>
<organism evidence="2 3">
    <name type="scientific">Kutzneria kofuensis</name>
    <dbReference type="NCBI Taxonomy" id="103725"/>
    <lineage>
        <taxon>Bacteria</taxon>
        <taxon>Bacillati</taxon>
        <taxon>Actinomycetota</taxon>
        <taxon>Actinomycetes</taxon>
        <taxon>Pseudonocardiales</taxon>
        <taxon>Pseudonocardiaceae</taxon>
        <taxon>Kutzneria</taxon>
    </lineage>
</organism>
<dbReference type="InterPro" id="IPR052345">
    <property type="entry name" value="Rad_response_metalloprotease"/>
</dbReference>